<keyword evidence="3 7" id="KW-0808">Transferase</keyword>
<comment type="similarity">
    <text evidence="1">Belongs to the UDPGP type 2 family.</text>
</comment>
<dbReference type="RefSeq" id="WP_073127589.1">
    <property type="nucleotide sequence ID" value="NZ_BAABCH010000072.1"/>
</dbReference>
<evidence type="ECO:0000256" key="2">
    <source>
        <dbReference type="ARBA" id="ARBA00012415"/>
    </source>
</evidence>
<dbReference type="Proteomes" id="UP000243255">
    <property type="component" value="Unassembled WGS sequence"/>
</dbReference>
<dbReference type="Pfam" id="PF00483">
    <property type="entry name" value="NTP_transferase"/>
    <property type="match status" value="1"/>
</dbReference>
<dbReference type="GO" id="GO:0003983">
    <property type="term" value="F:UTP:glucose-1-phosphate uridylyltransferase activity"/>
    <property type="evidence" value="ECO:0007669"/>
    <property type="project" value="UniProtKB-EC"/>
</dbReference>
<evidence type="ECO:0000313" key="7">
    <source>
        <dbReference type="EMBL" id="SHH43170.1"/>
    </source>
</evidence>
<evidence type="ECO:0000313" key="8">
    <source>
        <dbReference type="Proteomes" id="UP000243255"/>
    </source>
</evidence>
<dbReference type="PANTHER" id="PTHR43197:SF1">
    <property type="entry name" value="UTP--GLUCOSE-1-PHOSPHATE URIDYLYLTRANSFERASE"/>
    <property type="match status" value="1"/>
</dbReference>
<gene>
    <name evidence="7" type="ORF">SAMN04488530_14813</name>
</gene>
<protein>
    <recommendedName>
        <fullName evidence="2">UTP--glucose-1-phosphate uridylyltransferase</fullName>
        <ecNumber evidence="2">2.7.7.9</ecNumber>
    </recommendedName>
</protein>
<feature type="domain" description="Nucleotidyl transferase" evidence="6">
    <location>
        <begin position="6"/>
        <end position="112"/>
    </location>
</feature>
<evidence type="ECO:0000256" key="1">
    <source>
        <dbReference type="ARBA" id="ARBA00006890"/>
    </source>
</evidence>
<keyword evidence="4" id="KW-0548">Nucleotidyltransferase</keyword>
<proteinExistence type="inferred from homology"/>
<dbReference type="SUPFAM" id="SSF53448">
    <property type="entry name" value="Nucleotide-diphospho-sugar transferases"/>
    <property type="match status" value="1"/>
</dbReference>
<organism evidence="7 8">
    <name type="scientific">Asaccharospora irregularis DSM 2635</name>
    <dbReference type="NCBI Taxonomy" id="1121321"/>
    <lineage>
        <taxon>Bacteria</taxon>
        <taxon>Bacillati</taxon>
        <taxon>Bacillota</taxon>
        <taxon>Clostridia</taxon>
        <taxon>Peptostreptococcales</taxon>
        <taxon>Peptostreptococcaceae</taxon>
        <taxon>Asaccharospora</taxon>
    </lineage>
</organism>
<comment type="catalytic activity">
    <reaction evidence="5">
        <text>alpha-D-glucose 1-phosphate + UTP + H(+) = UDP-alpha-D-glucose + diphosphate</text>
        <dbReference type="Rhea" id="RHEA:19889"/>
        <dbReference type="ChEBI" id="CHEBI:15378"/>
        <dbReference type="ChEBI" id="CHEBI:33019"/>
        <dbReference type="ChEBI" id="CHEBI:46398"/>
        <dbReference type="ChEBI" id="CHEBI:58601"/>
        <dbReference type="ChEBI" id="CHEBI:58885"/>
        <dbReference type="EC" id="2.7.7.9"/>
    </reaction>
</comment>
<dbReference type="AlphaFoldDB" id="A0A1M5SXT6"/>
<dbReference type="InterPro" id="IPR005835">
    <property type="entry name" value="NTP_transferase_dom"/>
</dbReference>
<dbReference type="EMBL" id="FQWX01000048">
    <property type="protein sequence ID" value="SHH43170.1"/>
    <property type="molecule type" value="Genomic_DNA"/>
</dbReference>
<keyword evidence="8" id="KW-1185">Reference proteome</keyword>
<dbReference type="InterPro" id="IPR029044">
    <property type="entry name" value="Nucleotide-diphossugar_trans"/>
</dbReference>
<dbReference type="PANTHER" id="PTHR43197">
    <property type="entry name" value="UTP--GLUCOSE-1-PHOSPHATE URIDYLYLTRANSFERASE"/>
    <property type="match status" value="1"/>
</dbReference>
<evidence type="ECO:0000256" key="4">
    <source>
        <dbReference type="ARBA" id="ARBA00022695"/>
    </source>
</evidence>
<evidence type="ECO:0000256" key="3">
    <source>
        <dbReference type="ARBA" id="ARBA00022679"/>
    </source>
</evidence>
<dbReference type="STRING" id="1121321.SAMN04488530_14813"/>
<sequence length="124" mass="14122">MKVRKAVIQEAIDSGVEEILIITGKSKKAIEDHFDKNLELELELEKKANDELLKVVRDITGLVDIHYIRQKEAKGLGHAIYCAKAFVGNEPFAIMLGDYLVYNQGTSCLKQLIDVYDEYIKYQC</sequence>
<dbReference type="GO" id="GO:0006011">
    <property type="term" value="P:UDP-alpha-D-glucose metabolic process"/>
    <property type="evidence" value="ECO:0007669"/>
    <property type="project" value="InterPro"/>
</dbReference>
<evidence type="ECO:0000256" key="5">
    <source>
        <dbReference type="ARBA" id="ARBA00048128"/>
    </source>
</evidence>
<reference evidence="8" key="1">
    <citation type="submission" date="2016-11" db="EMBL/GenBank/DDBJ databases">
        <authorList>
            <person name="Varghese N."/>
            <person name="Submissions S."/>
        </authorList>
    </citation>
    <scope>NUCLEOTIDE SEQUENCE [LARGE SCALE GENOMIC DNA]</scope>
    <source>
        <strain evidence="8">DSM 2635</strain>
    </source>
</reference>
<dbReference type="Gene3D" id="3.90.550.10">
    <property type="entry name" value="Spore Coat Polysaccharide Biosynthesis Protein SpsA, Chain A"/>
    <property type="match status" value="1"/>
</dbReference>
<evidence type="ECO:0000259" key="6">
    <source>
        <dbReference type="Pfam" id="PF00483"/>
    </source>
</evidence>
<dbReference type="EC" id="2.7.7.9" evidence="2"/>
<name>A0A1M5SXT6_9FIRM</name>
<dbReference type="InterPro" id="IPR005771">
    <property type="entry name" value="GalU_uridylyltTrfase_bac/arc"/>
</dbReference>
<accession>A0A1M5SXT6</accession>